<comment type="caution">
    <text evidence="1">The sequence shown here is derived from an EMBL/GenBank/DDBJ whole genome shotgun (WGS) entry which is preliminary data.</text>
</comment>
<organism evidence="1 2">
    <name type="scientific">Saccharophagus degradans</name>
    <dbReference type="NCBI Taxonomy" id="86304"/>
    <lineage>
        <taxon>Bacteria</taxon>
        <taxon>Pseudomonadati</taxon>
        <taxon>Pseudomonadota</taxon>
        <taxon>Gammaproteobacteria</taxon>
        <taxon>Cellvibrionales</taxon>
        <taxon>Cellvibrionaceae</taxon>
        <taxon>Saccharophagus</taxon>
    </lineage>
</organism>
<protein>
    <recommendedName>
        <fullName evidence="3">HEAT repeat domain-containing protein</fullName>
    </recommendedName>
</protein>
<dbReference type="AlphaFoldDB" id="A0AAW7WZH3"/>
<reference evidence="1" key="1">
    <citation type="submission" date="2023-07" db="EMBL/GenBank/DDBJ databases">
        <title>Genome content predicts the carbon catabolic preferences of heterotrophic bacteria.</title>
        <authorList>
            <person name="Gralka M."/>
        </authorList>
    </citation>
    <scope>NUCLEOTIDE SEQUENCE</scope>
    <source>
        <strain evidence="1">I3M17_2</strain>
    </source>
</reference>
<proteinExistence type="predicted"/>
<sequence length="167" mass="19382">MSLEQEMLNWDGKSSAEISDIYSRYSCDSNFTITLVDFCKRIDLQKGATWLLKKHLESNHSLSRAQIAIIYKLAPNLHSWEAKLHILQSMAYMPVGEQEKQGVEVFLRNCLMSNNKFVRAWAYNGFYDLALQYPEYKAEVKKFLDMAMKDEAASVKARVRNILKRGF</sequence>
<name>A0AAW7WZH3_9GAMM</name>
<dbReference type="Proteomes" id="UP001169760">
    <property type="component" value="Unassembled WGS sequence"/>
</dbReference>
<evidence type="ECO:0000313" key="2">
    <source>
        <dbReference type="Proteomes" id="UP001169760"/>
    </source>
</evidence>
<gene>
    <name evidence="1" type="ORF">Q4521_00215</name>
</gene>
<dbReference type="SUPFAM" id="SSF48371">
    <property type="entry name" value="ARM repeat"/>
    <property type="match status" value="1"/>
</dbReference>
<dbReference type="EMBL" id="JAUOPB010000001">
    <property type="protein sequence ID" value="MDO6420885.1"/>
    <property type="molecule type" value="Genomic_DNA"/>
</dbReference>
<accession>A0AAW7WZH3</accession>
<evidence type="ECO:0008006" key="3">
    <source>
        <dbReference type="Google" id="ProtNLM"/>
    </source>
</evidence>
<dbReference type="InterPro" id="IPR016024">
    <property type="entry name" value="ARM-type_fold"/>
</dbReference>
<dbReference type="RefSeq" id="WP_303489989.1">
    <property type="nucleotide sequence ID" value="NZ_JAUOPB010000001.1"/>
</dbReference>
<evidence type="ECO:0000313" key="1">
    <source>
        <dbReference type="EMBL" id="MDO6420885.1"/>
    </source>
</evidence>